<organism evidence="2 3">
    <name type="scientific">Rhodotorula diobovata</name>
    <dbReference type="NCBI Taxonomy" id="5288"/>
    <lineage>
        <taxon>Eukaryota</taxon>
        <taxon>Fungi</taxon>
        <taxon>Dikarya</taxon>
        <taxon>Basidiomycota</taxon>
        <taxon>Pucciniomycotina</taxon>
        <taxon>Microbotryomycetes</taxon>
        <taxon>Sporidiobolales</taxon>
        <taxon>Sporidiobolaceae</taxon>
        <taxon>Rhodotorula</taxon>
    </lineage>
</organism>
<feature type="region of interest" description="Disordered" evidence="1">
    <location>
        <begin position="415"/>
        <end position="504"/>
    </location>
</feature>
<name>A0A5C5G7F4_9BASI</name>
<proteinExistence type="predicted"/>
<sequence length="504" mass="53561">MPGRPTLVETVSTEMRMHRNGRLPRARVYLPDPRSRAHARPAVVLTKRFYDLLSTRDPALSRVLEREERLDALFPAHMHLSAPAWYGAGATSGKVDPTRTAWHLFAQEGCALQQIFHEALAFAPAPRRAAGGGGGGGRDRAAPRTTSQIADEFPWVAEGSARILNKVLRAQLAHSTLMIQAMRNDRGMSPSQPRALIGLREVGQWFEASKARLLEDLRRGLPLDGAVRVHRGQVEGPVGLSRHAGGAVEGRPGGRHARTPAIVSDLSFSRHGGRVRKAGRGAASLCRGERVPQTRWSVLQLRGVEVGGGGTSGSSARAQELGRCFAASDQLSSAQNGAAIGAALAPSLHRACVTFARRRKSRGEPACARSSARLSRSHLPLAAPHDSLGSSLSALAWTNRCVCVPSYALRARPRDARLGTRSSSARRRQPTLSTPPSRRRSCACPTSSLPPSLTKSTSAGSVPSAVACTPSSKGSSTGTASGSARTGLSPRSARRCATRPLSPV</sequence>
<dbReference type="AlphaFoldDB" id="A0A5C5G7F4"/>
<feature type="compositionally biased region" description="Low complexity" evidence="1">
    <location>
        <begin position="442"/>
        <end position="459"/>
    </location>
</feature>
<dbReference type="Proteomes" id="UP000311382">
    <property type="component" value="Unassembled WGS sequence"/>
</dbReference>
<evidence type="ECO:0000313" key="2">
    <source>
        <dbReference type="EMBL" id="TNY24406.1"/>
    </source>
</evidence>
<keyword evidence="3" id="KW-1185">Reference proteome</keyword>
<comment type="caution">
    <text evidence="2">The sequence shown here is derived from an EMBL/GenBank/DDBJ whole genome shotgun (WGS) entry which is preliminary data.</text>
</comment>
<gene>
    <name evidence="2" type="ORF">DMC30DRAFT_166494</name>
</gene>
<accession>A0A5C5G7F4</accession>
<dbReference type="EMBL" id="SOZI01000003">
    <property type="protein sequence ID" value="TNY24406.1"/>
    <property type="molecule type" value="Genomic_DNA"/>
</dbReference>
<evidence type="ECO:0000256" key="1">
    <source>
        <dbReference type="SAM" id="MobiDB-lite"/>
    </source>
</evidence>
<feature type="compositionally biased region" description="Low complexity" evidence="1">
    <location>
        <begin position="469"/>
        <end position="489"/>
    </location>
</feature>
<protein>
    <submittedName>
        <fullName evidence="2">Uncharacterized protein</fullName>
    </submittedName>
</protein>
<feature type="region of interest" description="Disordered" evidence="1">
    <location>
        <begin position="238"/>
        <end position="258"/>
    </location>
</feature>
<evidence type="ECO:0000313" key="3">
    <source>
        <dbReference type="Proteomes" id="UP000311382"/>
    </source>
</evidence>
<reference evidence="2 3" key="1">
    <citation type="submission" date="2019-03" db="EMBL/GenBank/DDBJ databases">
        <title>Rhodosporidium diobovatum UCD-FST 08-225 genome sequencing, assembly, and annotation.</title>
        <authorList>
            <person name="Fakankun I.U."/>
            <person name="Fristensky B."/>
            <person name="Levin D.B."/>
        </authorList>
    </citation>
    <scope>NUCLEOTIDE SEQUENCE [LARGE SCALE GENOMIC DNA]</scope>
    <source>
        <strain evidence="2 3">UCD-FST 08-225</strain>
    </source>
</reference>